<evidence type="ECO:0000313" key="1">
    <source>
        <dbReference type="EMBL" id="MFI6495970.1"/>
    </source>
</evidence>
<dbReference type="RefSeq" id="WP_397077803.1">
    <property type="nucleotide sequence ID" value="NZ_JBITGY010000001.1"/>
</dbReference>
<evidence type="ECO:0000313" key="2">
    <source>
        <dbReference type="Proteomes" id="UP001612741"/>
    </source>
</evidence>
<reference evidence="1 2" key="1">
    <citation type="submission" date="2024-10" db="EMBL/GenBank/DDBJ databases">
        <title>The Natural Products Discovery Center: Release of the First 8490 Sequenced Strains for Exploring Actinobacteria Biosynthetic Diversity.</title>
        <authorList>
            <person name="Kalkreuter E."/>
            <person name="Kautsar S.A."/>
            <person name="Yang D."/>
            <person name="Bader C.D."/>
            <person name="Teijaro C.N."/>
            <person name="Fluegel L."/>
            <person name="Davis C.M."/>
            <person name="Simpson J.R."/>
            <person name="Lauterbach L."/>
            <person name="Steele A.D."/>
            <person name="Gui C."/>
            <person name="Meng S."/>
            <person name="Li G."/>
            <person name="Viehrig K."/>
            <person name="Ye F."/>
            <person name="Su P."/>
            <person name="Kiefer A.F."/>
            <person name="Nichols A."/>
            <person name="Cepeda A.J."/>
            <person name="Yan W."/>
            <person name="Fan B."/>
            <person name="Jiang Y."/>
            <person name="Adhikari A."/>
            <person name="Zheng C.-J."/>
            <person name="Schuster L."/>
            <person name="Cowan T.M."/>
            <person name="Smanski M.J."/>
            <person name="Chevrette M.G."/>
            <person name="De Carvalho L.P.S."/>
            <person name="Shen B."/>
        </authorList>
    </citation>
    <scope>NUCLEOTIDE SEQUENCE [LARGE SCALE GENOMIC DNA]</scope>
    <source>
        <strain evidence="1 2">NPDC050545</strain>
    </source>
</reference>
<dbReference type="Proteomes" id="UP001612741">
    <property type="component" value="Unassembled WGS sequence"/>
</dbReference>
<dbReference type="EMBL" id="JBITGY010000001">
    <property type="protein sequence ID" value="MFI6495970.1"/>
    <property type="molecule type" value="Genomic_DNA"/>
</dbReference>
<organism evidence="1 2">
    <name type="scientific">Nonomuraea typhae</name>
    <dbReference type="NCBI Taxonomy" id="2603600"/>
    <lineage>
        <taxon>Bacteria</taxon>
        <taxon>Bacillati</taxon>
        <taxon>Actinomycetota</taxon>
        <taxon>Actinomycetes</taxon>
        <taxon>Streptosporangiales</taxon>
        <taxon>Streptosporangiaceae</taxon>
        <taxon>Nonomuraea</taxon>
    </lineage>
</organism>
<gene>
    <name evidence="1" type="ORF">ACIBG2_01215</name>
</gene>
<name>A0ABW7YJ93_9ACTN</name>
<accession>A0ABW7YJ93</accession>
<comment type="caution">
    <text evidence="1">The sequence shown here is derived from an EMBL/GenBank/DDBJ whole genome shotgun (WGS) entry which is preliminary data.</text>
</comment>
<keyword evidence="2" id="KW-1185">Reference proteome</keyword>
<protein>
    <submittedName>
        <fullName evidence="1">Uncharacterized protein</fullName>
    </submittedName>
</protein>
<sequence length="136" mass="15278">MRIWRVAHVYETHDNFPSGPYAYIGLSDDTFESVGLVLAAAHSSDDRHPTPHSDAVLSGIDERERCGFTDLESLYSWFNGFPALLADHDFIIYAYEAPEGSYRIGRYGQTVFDTESATQLEVMAFNPRMAYILTGS</sequence>
<proteinExistence type="predicted"/>